<reference evidence="1 2" key="1">
    <citation type="submission" date="2014-06" db="EMBL/GenBank/DDBJ databases">
        <authorList>
            <person name="Swart Estienne"/>
        </authorList>
    </citation>
    <scope>NUCLEOTIDE SEQUENCE [LARGE SCALE GENOMIC DNA]</scope>
    <source>
        <strain evidence="1 2">130c</strain>
    </source>
</reference>
<dbReference type="Gene3D" id="3.40.630.30">
    <property type="match status" value="1"/>
</dbReference>
<keyword evidence="2" id="KW-1185">Reference proteome</keyword>
<protein>
    <submittedName>
        <fullName evidence="1">Uncharacterized protein</fullName>
    </submittedName>
</protein>
<organism evidence="1 2">
    <name type="scientific">Stylonychia lemnae</name>
    <name type="common">Ciliate</name>
    <dbReference type="NCBI Taxonomy" id="5949"/>
    <lineage>
        <taxon>Eukaryota</taxon>
        <taxon>Sar</taxon>
        <taxon>Alveolata</taxon>
        <taxon>Ciliophora</taxon>
        <taxon>Intramacronucleata</taxon>
        <taxon>Spirotrichea</taxon>
        <taxon>Stichotrichia</taxon>
        <taxon>Sporadotrichida</taxon>
        <taxon>Oxytrichidae</taxon>
        <taxon>Stylonychinae</taxon>
        <taxon>Stylonychia</taxon>
    </lineage>
</organism>
<evidence type="ECO:0000313" key="1">
    <source>
        <dbReference type="EMBL" id="CDW80006.1"/>
    </source>
</evidence>
<name>A0A078ADT0_STYLE</name>
<dbReference type="Proteomes" id="UP000039865">
    <property type="component" value="Unassembled WGS sequence"/>
</dbReference>
<gene>
    <name evidence="1" type="primary">Contig16640.g17725</name>
    <name evidence="1" type="ORF">STYLEM_8998</name>
</gene>
<sequence length="245" mass="28901">MQQQRIHQKSLFKPAQYGNTFIVENLDSENYQEFVDLVAEEYHKNDPISLIVGATSFGYRECIESLKEFILSQNMGFIARCKTTGRLIGAITGEDYQAEYDFKKDKALQVYFRRLDEGKSILYSKGILKKEWKIVLITWGITRSTNMQQYIMTILSQNIMLKAKYYGFEYGVAEVNHFASYRLFLNNNYKILCSIDFHDKYEEIKDQLSQEQRDYIWQSGKSDYIFFCKLEPAIAKRYESLRAKL</sequence>
<proteinExistence type="predicted"/>
<accession>A0A078ADT0</accession>
<evidence type="ECO:0000313" key="2">
    <source>
        <dbReference type="Proteomes" id="UP000039865"/>
    </source>
</evidence>
<dbReference type="AlphaFoldDB" id="A0A078ADT0"/>
<dbReference type="InParanoid" id="A0A078ADT0"/>
<dbReference type="EMBL" id="CCKQ01008547">
    <property type="protein sequence ID" value="CDW80006.1"/>
    <property type="molecule type" value="Genomic_DNA"/>
</dbReference>